<proteinExistence type="predicted"/>
<evidence type="ECO:0000313" key="2">
    <source>
        <dbReference type="Proteomes" id="UP000179769"/>
    </source>
</evidence>
<accession>A0A1S1RMV4</accession>
<dbReference type="AlphaFoldDB" id="A0A1S1RMV4"/>
<dbReference type="OrthoDB" id="3218446at2"/>
<sequence>MGGEGGTGGPARPARPALIRPSWVRPSAVPDDHPLDSTDDVALALGGSPTSWTADVLRILAKSDPIRLAALTVALPWYAYAYLWWRQARTVTPTAGELLAEMRRVEGAGP</sequence>
<dbReference type="RefSeq" id="WP_071059515.1">
    <property type="nucleotide sequence ID" value="NZ_MAXA01000002.1"/>
</dbReference>
<reference evidence="2" key="1">
    <citation type="submission" date="2016-07" db="EMBL/GenBank/DDBJ databases">
        <title>Frankia sp. NRRL B-16219 Genome sequencing.</title>
        <authorList>
            <person name="Ghodhbane-Gtari F."/>
            <person name="Swanson E."/>
            <person name="Gueddou A."/>
            <person name="Louati M."/>
            <person name="Nouioui I."/>
            <person name="Hezbri K."/>
            <person name="Abebe-Akele F."/>
            <person name="Simpson S."/>
            <person name="Morris K."/>
            <person name="Thomas K."/>
            <person name="Gtari M."/>
            <person name="Tisa L.S."/>
        </authorList>
    </citation>
    <scope>NUCLEOTIDE SEQUENCE [LARGE SCALE GENOMIC DNA]</scope>
    <source>
        <strain evidence="2">NRRL B-16219</strain>
    </source>
</reference>
<comment type="caution">
    <text evidence="1">The sequence shown here is derived from an EMBL/GenBank/DDBJ whole genome shotgun (WGS) entry which is preliminary data.</text>
</comment>
<gene>
    <name evidence="1" type="ORF">BBK14_01935</name>
</gene>
<dbReference type="Proteomes" id="UP000179769">
    <property type="component" value="Unassembled WGS sequence"/>
</dbReference>
<protein>
    <submittedName>
        <fullName evidence="1">Uncharacterized protein</fullName>
    </submittedName>
</protein>
<keyword evidence="2" id="KW-1185">Reference proteome</keyword>
<organism evidence="1 2">
    <name type="scientific">Parafrankia soli</name>
    <dbReference type="NCBI Taxonomy" id="2599596"/>
    <lineage>
        <taxon>Bacteria</taxon>
        <taxon>Bacillati</taxon>
        <taxon>Actinomycetota</taxon>
        <taxon>Actinomycetes</taxon>
        <taxon>Frankiales</taxon>
        <taxon>Frankiaceae</taxon>
        <taxon>Parafrankia</taxon>
    </lineage>
</organism>
<name>A0A1S1RMV4_9ACTN</name>
<evidence type="ECO:0000313" key="1">
    <source>
        <dbReference type="EMBL" id="OHV46632.1"/>
    </source>
</evidence>
<dbReference type="EMBL" id="MAXA01000002">
    <property type="protein sequence ID" value="OHV46632.1"/>
    <property type="molecule type" value="Genomic_DNA"/>
</dbReference>